<organism evidence="1 2">
    <name type="scientific">Psychracetigena formicireducens</name>
    <dbReference type="NCBI Taxonomy" id="2986056"/>
    <lineage>
        <taxon>Bacteria</taxon>
        <taxon>Bacillati</taxon>
        <taxon>Candidatus Lithacetigenota</taxon>
        <taxon>Candidatus Psychracetigena</taxon>
    </lineage>
</organism>
<gene>
    <name evidence="1" type="ORF">DDT42_01013</name>
</gene>
<dbReference type="Proteomes" id="UP000811545">
    <property type="component" value="Unassembled WGS sequence"/>
</dbReference>
<accession>A0A9E2BGG8</accession>
<name>A0A9E2BGG8_PSYF1</name>
<protein>
    <submittedName>
        <fullName evidence="1">Uncharacterized protein</fullName>
    </submittedName>
</protein>
<dbReference type="AlphaFoldDB" id="A0A9E2BGG8"/>
<comment type="caution">
    <text evidence="1">The sequence shown here is derived from an EMBL/GenBank/DDBJ whole genome shotgun (WGS) entry which is preliminary data.</text>
</comment>
<reference evidence="1 2" key="1">
    <citation type="journal article" date="2021" name="bioRxiv">
        <title>Unique metabolic strategies in Hadean analogues reveal hints for primordial physiology.</title>
        <authorList>
            <person name="Nobu M.K."/>
            <person name="Nakai R."/>
            <person name="Tamazawa S."/>
            <person name="Mori H."/>
            <person name="Toyoda A."/>
            <person name="Ijiri A."/>
            <person name="Suzuki S."/>
            <person name="Kurokawa K."/>
            <person name="Kamagata Y."/>
            <person name="Tamaki H."/>
        </authorList>
    </citation>
    <scope>NUCLEOTIDE SEQUENCE [LARGE SCALE GENOMIC DNA]</scope>
    <source>
        <strain evidence="1">BS525</strain>
    </source>
</reference>
<evidence type="ECO:0000313" key="1">
    <source>
        <dbReference type="EMBL" id="MBT9145143.1"/>
    </source>
</evidence>
<proteinExistence type="predicted"/>
<dbReference type="EMBL" id="QLTW01000052">
    <property type="protein sequence ID" value="MBT9145143.1"/>
    <property type="molecule type" value="Genomic_DNA"/>
</dbReference>
<sequence>MQGNRSVISMQKKVFKKVLVSLTTVLAMSVLTLPFLLFPTAAGTAEDTSYSAGAHNIRHGWQFKKNITNN</sequence>
<evidence type="ECO:0000313" key="2">
    <source>
        <dbReference type="Proteomes" id="UP000811545"/>
    </source>
</evidence>